<dbReference type="InterPro" id="IPR018727">
    <property type="entry name" value="DUF2267"/>
</dbReference>
<gene>
    <name evidence="1" type="ORF">KDAU_42530</name>
</gene>
<dbReference type="Pfam" id="PF10025">
    <property type="entry name" value="DUF2267"/>
    <property type="match status" value="1"/>
</dbReference>
<dbReference type="OrthoDB" id="952780at2"/>
<dbReference type="Proteomes" id="UP000287224">
    <property type="component" value="Unassembled WGS sequence"/>
</dbReference>
<accession>A0A401ZJB9</accession>
<comment type="caution">
    <text evidence="1">The sequence shown here is derived from an EMBL/GenBank/DDBJ whole genome shotgun (WGS) entry which is preliminary data.</text>
</comment>
<dbReference type="RefSeq" id="WP_126597810.1">
    <property type="nucleotide sequence ID" value="NZ_BIFQ01000001.1"/>
</dbReference>
<reference evidence="2" key="1">
    <citation type="submission" date="2018-12" db="EMBL/GenBank/DDBJ databases">
        <title>Tengunoibacter tsumagoiensis gen. nov., sp. nov., Dictyobacter kobayashii sp. nov., D. alpinus sp. nov., and D. joshuensis sp. nov. and description of Dictyobacteraceae fam. nov. within the order Ktedonobacterales isolated from Tengu-no-mugimeshi.</title>
        <authorList>
            <person name="Wang C.M."/>
            <person name="Zheng Y."/>
            <person name="Sakai Y."/>
            <person name="Toyoda A."/>
            <person name="Minakuchi Y."/>
            <person name="Abe K."/>
            <person name="Yokota A."/>
            <person name="Yabe S."/>
        </authorList>
    </citation>
    <scope>NUCLEOTIDE SEQUENCE [LARGE SCALE GENOMIC DNA]</scope>
    <source>
        <strain evidence="2">S-27</strain>
    </source>
</reference>
<dbReference type="AlphaFoldDB" id="A0A401ZJB9"/>
<evidence type="ECO:0008006" key="3">
    <source>
        <dbReference type="Google" id="ProtNLM"/>
    </source>
</evidence>
<evidence type="ECO:0000313" key="2">
    <source>
        <dbReference type="Proteomes" id="UP000287224"/>
    </source>
</evidence>
<name>A0A401ZJB9_9CHLR</name>
<protein>
    <recommendedName>
        <fullName evidence="3">DUF2267 domain-containing protein</fullName>
    </recommendedName>
</protein>
<keyword evidence="2" id="KW-1185">Reference proteome</keyword>
<dbReference type="InterPro" id="IPR038282">
    <property type="entry name" value="DUF2267_sf"/>
</dbReference>
<proteinExistence type="predicted"/>
<dbReference type="EMBL" id="BIFQ01000001">
    <property type="protein sequence ID" value="GCE06924.1"/>
    <property type="molecule type" value="Genomic_DNA"/>
</dbReference>
<organism evidence="1 2">
    <name type="scientific">Dictyobacter aurantiacus</name>
    <dbReference type="NCBI Taxonomy" id="1936993"/>
    <lineage>
        <taxon>Bacteria</taxon>
        <taxon>Bacillati</taxon>
        <taxon>Chloroflexota</taxon>
        <taxon>Ktedonobacteria</taxon>
        <taxon>Ktedonobacterales</taxon>
        <taxon>Dictyobacteraceae</taxon>
        <taxon>Dictyobacter</taxon>
    </lineage>
</organism>
<evidence type="ECO:0000313" key="1">
    <source>
        <dbReference type="EMBL" id="GCE06924.1"/>
    </source>
</evidence>
<sequence>MKHDEFIGQVQHRARLSSRGEAERATRATLETLAERLAGGEAQDLAAQLPPEIGDYLRDTWSAKGERFSLHEFFQRVSLRERVDVQKATFHARAVIDVLKESVSQGEIKDARAQLPAEFNRLFEAGSEGTMPQVQ</sequence>
<dbReference type="Gene3D" id="1.10.490.110">
    <property type="entry name" value="Uncharacterized conserved protein DUF2267"/>
    <property type="match status" value="1"/>
</dbReference>